<name>A0A368DPG6_9PROT</name>
<evidence type="ECO:0000256" key="6">
    <source>
        <dbReference type="SAM" id="Phobius"/>
    </source>
</evidence>
<evidence type="ECO:0000256" key="2">
    <source>
        <dbReference type="ARBA" id="ARBA00022475"/>
    </source>
</evidence>
<dbReference type="InterPro" id="IPR005495">
    <property type="entry name" value="LptG/LptF_permease"/>
</dbReference>
<feature type="transmembrane region" description="Helical" evidence="6">
    <location>
        <begin position="277"/>
        <end position="300"/>
    </location>
</feature>
<dbReference type="GO" id="GO:0015920">
    <property type="term" value="P:lipopolysaccharide transport"/>
    <property type="evidence" value="ECO:0007669"/>
    <property type="project" value="TreeGrafter"/>
</dbReference>
<sequence length="362" mass="41062">MQIYTRYLVKQFLSSTFLILLIFGICIFLIDIAEISKELEDAENSSIFIILRLSILKLPNTCEDFLPLIILFGTMLFFNRLSKNSELTVAKSSGLSIWQILLPCIISTLIIGFITILSLNPAGVYLKNKYIDLEQSVTDETLGSLLTKEDASFWSSQSNSRGPLIVYSKKVLPQHLTLLNATFIQYDKNYSITERVDSAYAIFDKSSWILEKARITSASNIKTFQEIYTIETQTNELIILEDVLKNSDQSIWTIFSTIKRLNQNGINPVKHAVNLNFLIAFPALLCSMILVAACFSVKLFRVKHVIFMILLGIIVGFLLFTTNYVSFILSENEIFNPLLGAWWHIITIILISIKVLISQEDG</sequence>
<evidence type="ECO:0000256" key="3">
    <source>
        <dbReference type="ARBA" id="ARBA00022692"/>
    </source>
</evidence>
<evidence type="ECO:0000256" key="1">
    <source>
        <dbReference type="ARBA" id="ARBA00004651"/>
    </source>
</evidence>
<dbReference type="EMBL" id="QOQD01000005">
    <property type="protein sequence ID" value="RCL73730.1"/>
    <property type="molecule type" value="Genomic_DNA"/>
</dbReference>
<keyword evidence="3 6" id="KW-0812">Transmembrane</keyword>
<proteinExistence type="predicted"/>
<dbReference type="AlphaFoldDB" id="A0A368DPG6"/>
<dbReference type="Proteomes" id="UP000253570">
    <property type="component" value="Unassembled WGS sequence"/>
</dbReference>
<keyword evidence="2" id="KW-1003">Cell membrane</keyword>
<keyword evidence="5 6" id="KW-0472">Membrane</keyword>
<keyword evidence="4 6" id="KW-1133">Transmembrane helix</keyword>
<comment type="subcellular location">
    <subcellularLocation>
        <location evidence="1">Cell membrane</location>
        <topology evidence="1">Multi-pass membrane protein</topology>
    </subcellularLocation>
</comment>
<reference evidence="7 8" key="1">
    <citation type="journal article" date="2018" name="Microbiome">
        <title>Fine metagenomic profile of the Mediterranean stratified and mixed water columns revealed by assembly and recruitment.</title>
        <authorList>
            <person name="Haro-Moreno J.M."/>
            <person name="Lopez-Perez M."/>
            <person name="De La Torre J.R."/>
            <person name="Picazo A."/>
            <person name="Camacho A."/>
            <person name="Rodriguez-Valera F."/>
        </authorList>
    </citation>
    <scope>NUCLEOTIDE SEQUENCE [LARGE SCALE GENOMIC DNA]</scope>
    <source>
        <strain evidence="7">MED-G57</strain>
    </source>
</reference>
<feature type="transmembrane region" description="Helical" evidence="6">
    <location>
        <begin position="307"/>
        <end position="329"/>
    </location>
</feature>
<dbReference type="GO" id="GO:0043190">
    <property type="term" value="C:ATP-binding cassette (ABC) transporter complex"/>
    <property type="evidence" value="ECO:0007669"/>
    <property type="project" value="TreeGrafter"/>
</dbReference>
<evidence type="ECO:0000256" key="5">
    <source>
        <dbReference type="ARBA" id="ARBA00023136"/>
    </source>
</evidence>
<evidence type="ECO:0000313" key="7">
    <source>
        <dbReference type="EMBL" id="RCL73730.1"/>
    </source>
</evidence>
<dbReference type="Pfam" id="PF03739">
    <property type="entry name" value="LptF_LptG"/>
    <property type="match status" value="1"/>
</dbReference>
<comment type="caution">
    <text evidence="7">The sequence shown here is derived from an EMBL/GenBank/DDBJ whole genome shotgun (WGS) entry which is preliminary data.</text>
</comment>
<evidence type="ECO:0000313" key="8">
    <source>
        <dbReference type="Proteomes" id="UP000253570"/>
    </source>
</evidence>
<dbReference type="PANTHER" id="PTHR33529">
    <property type="entry name" value="SLR0882 PROTEIN-RELATED"/>
    <property type="match status" value="1"/>
</dbReference>
<accession>A0A368DPG6</accession>
<gene>
    <name evidence="7" type="ORF">DBW71_02840</name>
</gene>
<protein>
    <submittedName>
        <fullName evidence="7">LptF/LptG family permease</fullName>
    </submittedName>
</protein>
<dbReference type="PANTHER" id="PTHR33529:SF2">
    <property type="entry name" value="LIPOPOLYSACCHARIDE EXPORT SYSTEM PERMEASE PROTEIN LPTG"/>
    <property type="match status" value="1"/>
</dbReference>
<evidence type="ECO:0000256" key="4">
    <source>
        <dbReference type="ARBA" id="ARBA00022989"/>
    </source>
</evidence>
<feature type="transmembrane region" description="Helical" evidence="6">
    <location>
        <begin position="94"/>
        <end position="119"/>
    </location>
</feature>
<feature type="transmembrane region" description="Helical" evidence="6">
    <location>
        <begin position="12"/>
        <end position="30"/>
    </location>
</feature>
<organism evidence="7 8">
    <name type="scientific">PS1 clade bacterium</name>
    <dbReference type="NCBI Taxonomy" id="2175152"/>
    <lineage>
        <taxon>Bacteria</taxon>
        <taxon>Pseudomonadati</taxon>
        <taxon>Pseudomonadota</taxon>
        <taxon>Alphaproteobacteria</taxon>
        <taxon>PS1 clade</taxon>
    </lineage>
</organism>
<feature type="transmembrane region" description="Helical" evidence="6">
    <location>
        <begin position="65"/>
        <end position="82"/>
    </location>
</feature>
<feature type="transmembrane region" description="Helical" evidence="6">
    <location>
        <begin position="341"/>
        <end position="357"/>
    </location>
</feature>